<keyword evidence="2" id="KW-0812">Transmembrane</keyword>
<proteinExistence type="predicted"/>
<keyword evidence="2" id="KW-1133">Transmembrane helix</keyword>
<evidence type="ECO:0000256" key="1">
    <source>
        <dbReference type="SAM" id="MobiDB-lite"/>
    </source>
</evidence>
<dbReference type="Pfam" id="PF20155">
    <property type="entry name" value="TMP_3"/>
    <property type="match status" value="1"/>
</dbReference>
<feature type="transmembrane region" description="Helical" evidence="2">
    <location>
        <begin position="894"/>
        <end position="922"/>
    </location>
</feature>
<dbReference type="EMBL" id="VDGE01000001">
    <property type="protein sequence ID" value="TNC78545.1"/>
    <property type="molecule type" value="Genomic_DNA"/>
</dbReference>
<evidence type="ECO:0000313" key="5">
    <source>
        <dbReference type="Proteomes" id="UP000305681"/>
    </source>
</evidence>
<organism evidence="4 5">
    <name type="scientific">Janthinobacterium lividum</name>
    <dbReference type="NCBI Taxonomy" id="29581"/>
    <lineage>
        <taxon>Bacteria</taxon>
        <taxon>Pseudomonadati</taxon>
        <taxon>Pseudomonadota</taxon>
        <taxon>Betaproteobacteria</taxon>
        <taxon>Burkholderiales</taxon>
        <taxon>Oxalobacteraceae</taxon>
        <taxon>Janthinobacterium</taxon>
    </lineage>
</organism>
<dbReference type="RefSeq" id="WP_139089656.1">
    <property type="nucleotide sequence ID" value="NZ_VDGE01000001.1"/>
</dbReference>
<dbReference type="PANTHER" id="PTHR34491:SF156">
    <property type="entry name" value="KINESIN MOTOR DOMAIN-CONTAINING PROTEIN"/>
    <property type="match status" value="1"/>
</dbReference>
<keyword evidence="2" id="KW-0472">Membrane</keyword>
<dbReference type="Proteomes" id="UP000305681">
    <property type="component" value="Unassembled WGS sequence"/>
</dbReference>
<accession>A0A5C4NXX0</accession>
<comment type="caution">
    <text evidence="4">The sequence shown here is derived from an EMBL/GenBank/DDBJ whole genome shotgun (WGS) entry which is preliminary data.</text>
</comment>
<protein>
    <submittedName>
        <fullName evidence="4">Tape measure protein</fullName>
    </submittedName>
</protein>
<dbReference type="NCBIfam" id="TIGR02675">
    <property type="entry name" value="tape_meas_nterm"/>
    <property type="match status" value="1"/>
</dbReference>
<feature type="region of interest" description="Disordered" evidence="1">
    <location>
        <begin position="523"/>
        <end position="553"/>
    </location>
</feature>
<evidence type="ECO:0000313" key="4">
    <source>
        <dbReference type="EMBL" id="TNC78545.1"/>
    </source>
</evidence>
<reference evidence="4 5" key="1">
    <citation type="submission" date="2019-06" db="EMBL/GenBank/DDBJ databases">
        <title>Genome sequence of Janthinobacterium lividum UCD_MED1.</title>
        <authorList>
            <person name="De Leon M.E."/>
            <person name="Jospin G."/>
        </authorList>
    </citation>
    <scope>NUCLEOTIDE SEQUENCE [LARGE SCALE GENOMIC DNA]</scope>
    <source>
        <strain evidence="4 5">UCD_MED1</strain>
    </source>
</reference>
<name>A0A5C4NXX0_9BURK</name>
<sequence length="1523" mass="157707">MTVEIETLQIRIDTLNVRIAADDLERMREASERAAKATLTLDDVTKKYTEILSSLGISNSIGHIVKLSDEYTKLTAQLRMSTSTTQEYGEAYDNVKRIAASGQTDLAATAGLYAQMNDATKKLGISQAEVAGITEALNLGVKISGASAADSAAAFKGLSDAFADGALSSQQFNVVSQAAPEVMAAMAAGLGVSKEALAGLAGAGLITADVMAVALPNALGELRKEAELFETIGGSFTVLSNNVMEFTARQAESTGAVRLMTNGLEFLSNNLTLVVGVLETLTTAKFATWAAGVMVATYSKVTANRALLASTLAAANADVTATAATSALATARVVELQATIRASQADVALALTTNGLIPAQARAAVAAEAHAAALVAQTAAMRAASVTAGVLRGALAFLGGPIGLIVTVLGLGATAWAMWGSSSKDNAEKAVEPMRKSTKEILAELDKQMVQLAKRNELAKLGVSEKGLDTPAGERMAEISTEMDAVRNRTGKYQSLDKAARDNSMARLQGEFDTLQGKLRQLEQQGASGKPKSGSATGVPALPAPPTPFQSMMDDMRGRARDLKREAEGYAELNEAQKYDYRLKEILADRMNKVTASQQAGFESMQQGMQISLDKIEVDKKAKDAVELALADAKALSDTRTQAVADAVKEAEAGEKLVAVYGMSKTAIAQNEMALMKEQRAALEVGKGNAAQIEYLNALIDAKQRSMTATEELAAKEASAAAAKKASDDWAASAKDIEKSLTDAFMNGFEGGKNLATMFKDKLKSMFNNLVLQPIMSPIAAGFASFLNPGAAQAQGSLANGGGIQSFLSSAKGIYDSLSSGLSGIGNSVADGVQRGINMLQGNSYSPFVSANGSFATGAGAAASVAAGVMGGVYGGKMVSGEYGRNGIVNAGTAIGAVVGSIFPVVGTAVGALVGGLLGGAANRLFGMGEKKVSSAGISGSLGANGFSGESYSNWTQKGGLFRSNKKGTDRSEVDAELAASLGDTYAQMKAVTGAFASTLGVNTDSLATRTQSLNIVMTKDDAANQKAIADFFTGVGDTMAKELVPSLSQLSMKGESASAALQRLAGHYVVVDAVLATLGSTSQQAFGVVGVASLAAREQLVMAAGGVEALGNLSAFFAENYLTEAERLAPVQKHVTEQMAALGYASVTTRAQFKDTVLQLVNSGALATKTGAEQYAGLMALADAFAKTHAATEDLTKSEQSIADERKGIQEKLDQMTMTSAQLRSRERTAVDAANLALYDQLQARQDIVSAYETESSALKSTIDRLKSFGDGIRSFKDSLLLGSLSTLTPMQKMAEAQRQYEETLAKAKTGDAAAQSALTGTATAYLTASQVVNAASASYAADAARVQSELAALAAITGTQLNDAQKQLTVLDTQVGQLINLNKTAVGIQQAVDALGAALRAGGQTDITGGMRLVPAAGMAVAAVFGQTAAEAPAVFDPVRYSSAANVGSDVLVAEIRGLREDNQAMRVELEGLRADQRAQTGATIQATFESNANAARTVVDGVDKSSRASAWANAVKGEYA</sequence>
<evidence type="ECO:0000259" key="3">
    <source>
        <dbReference type="Pfam" id="PF20155"/>
    </source>
</evidence>
<gene>
    <name evidence="4" type="ORF">FHI69_04475</name>
</gene>
<dbReference type="InterPro" id="IPR013491">
    <property type="entry name" value="Tape_meas_N"/>
</dbReference>
<feature type="domain" description="Tape measure protein N-terminal" evidence="3">
    <location>
        <begin position="63"/>
        <end position="248"/>
    </location>
</feature>
<evidence type="ECO:0000256" key="2">
    <source>
        <dbReference type="SAM" id="Phobius"/>
    </source>
</evidence>
<dbReference type="PANTHER" id="PTHR34491">
    <property type="entry name" value="A-TYPE INCLUSION PROTEIN, PUTATIVE-RELATED"/>
    <property type="match status" value="1"/>
</dbReference>
<feature type="transmembrane region" description="Helical" evidence="2">
    <location>
        <begin position="855"/>
        <end position="874"/>
    </location>
</feature>